<reference evidence="1" key="1">
    <citation type="submission" date="2023-12" db="EMBL/GenBank/DDBJ databases">
        <title>Genome assembly of Anisodus tanguticus.</title>
        <authorList>
            <person name="Wang Y.-J."/>
        </authorList>
    </citation>
    <scope>NUCLEOTIDE SEQUENCE</scope>
    <source>
        <strain evidence="1">KB-2021</strain>
        <tissue evidence="1">Leaf</tissue>
    </source>
</reference>
<gene>
    <name evidence="1" type="ORF">RND71_026414</name>
</gene>
<sequence>MDHDIHEIDIRRQPLEGVIENTNLSDLSDKLSQLFMTKMFDEMNDMNKKLNERMDDFNAKVDHLSGIVGGLLVQVGILSKIEYDDKIFKEGSVRKIHDMSVATDVLFMRFKIASCMAGKILGKWTEVDIAKERTLPSTPLSNDKQGEVTSVGSATPSQLIHSLLLREVVPEQSNELSKINGNKLRFWRSKFVIMTELKYLNDDDDVYTYKGRKCDGCLTFQC</sequence>
<protein>
    <submittedName>
        <fullName evidence="1">Uncharacterized protein</fullName>
    </submittedName>
</protein>
<dbReference type="Proteomes" id="UP001291623">
    <property type="component" value="Unassembled WGS sequence"/>
</dbReference>
<dbReference type="EMBL" id="JAVYJV010000014">
    <property type="protein sequence ID" value="KAK4354220.1"/>
    <property type="molecule type" value="Genomic_DNA"/>
</dbReference>
<organism evidence="1 2">
    <name type="scientific">Anisodus tanguticus</name>
    <dbReference type="NCBI Taxonomy" id="243964"/>
    <lineage>
        <taxon>Eukaryota</taxon>
        <taxon>Viridiplantae</taxon>
        <taxon>Streptophyta</taxon>
        <taxon>Embryophyta</taxon>
        <taxon>Tracheophyta</taxon>
        <taxon>Spermatophyta</taxon>
        <taxon>Magnoliopsida</taxon>
        <taxon>eudicotyledons</taxon>
        <taxon>Gunneridae</taxon>
        <taxon>Pentapetalae</taxon>
        <taxon>asterids</taxon>
        <taxon>lamiids</taxon>
        <taxon>Solanales</taxon>
        <taxon>Solanaceae</taxon>
        <taxon>Solanoideae</taxon>
        <taxon>Hyoscyameae</taxon>
        <taxon>Anisodus</taxon>
    </lineage>
</organism>
<dbReference type="AlphaFoldDB" id="A0AAE1VB96"/>
<name>A0AAE1VB96_9SOLA</name>
<comment type="caution">
    <text evidence="1">The sequence shown here is derived from an EMBL/GenBank/DDBJ whole genome shotgun (WGS) entry which is preliminary data.</text>
</comment>
<proteinExistence type="predicted"/>
<accession>A0AAE1VB96</accession>
<evidence type="ECO:0000313" key="1">
    <source>
        <dbReference type="EMBL" id="KAK4354220.1"/>
    </source>
</evidence>
<evidence type="ECO:0000313" key="2">
    <source>
        <dbReference type="Proteomes" id="UP001291623"/>
    </source>
</evidence>
<keyword evidence="2" id="KW-1185">Reference proteome</keyword>